<organism evidence="7 8">
    <name type="scientific">Pyrenophora tritici-repentis (strain Pt-1C-BFP)</name>
    <name type="common">Wheat tan spot fungus</name>
    <name type="synonym">Drechslera tritici-repentis</name>
    <dbReference type="NCBI Taxonomy" id="426418"/>
    <lineage>
        <taxon>Eukaryota</taxon>
        <taxon>Fungi</taxon>
        <taxon>Dikarya</taxon>
        <taxon>Ascomycota</taxon>
        <taxon>Pezizomycotina</taxon>
        <taxon>Dothideomycetes</taxon>
        <taxon>Pleosporomycetidae</taxon>
        <taxon>Pleosporales</taxon>
        <taxon>Pleosporineae</taxon>
        <taxon>Pleosporaceae</taxon>
        <taxon>Pyrenophora</taxon>
    </lineage>
</organism>
<dbReference type="OrthoDB" id="10248581at2759"/>
<reference evidence="8" key="1">
    <citation type="journal article" date="2013" name="G3 (Bethesda)">
        <title>Comparative genomics of a plant-pathogenic fungus, Pyrenophora tritici-repentis, reveals transduplication and the impact of repeat elements on pathogenicity and population divergence.</title>
        <authorList>
            <person name="Manning V.A."/>
            <person name="Pandelova I."/>
            <person name="Dhillon B."/>
            <person name="Wilhelm L.J."/>
            <person name="Goodwin S.B."/>
            <person name="Berlin A.M."/>
            <person name="Figueroa M."/>
            <person name="Freitag M."/>
            <person name="Hane J.K."/>
            <person name="Henrissat B."/>
            <person name="Holman W.H."/>
            <person name="Kodira C.D."/>
            <person name="Martin J."/>
            <person name="Oliver R.P."/>
            <person name="Robbertse B."/>
            <person name="Schackwitz W."/>
            <person name="Schwartz D.C."/>
            <person name="Spatafora J.W."/>
            <person name="Turgeon B.G."/>
            <person name="Yandava C."/>
            <person name="Young S."/>
            <person name="Zhou S."/>
            <person name="Zeng Q."/>
            <person name="Grigoriev I.V."/>
            <person name="Ma L.-J."/>
            <person name="Ciuffetti L.M."/>
        </authorList>
    </citation>
    <scope>NUCLEOTIDE SEQUENCE [LARGE SCALE GENOMIC DNA]</scope>
    <source>
        <strain evidence="8">Pt-1C-BFP</strain>
    </source>
</reference>
<dbReference type="PANTHER" id="PTHR13946">
    <property type="entry name" value="DNA-DIRECTED RNA POLYMERASE I,II,III"/>
    <property type="match status" value="1"/>
</dbReference>
<dbReference type="InterPro" id="IPR036603">
    <property type="entry name" value="RBP11-like"/>
</dbReference>
<dbReference type="HOGENOM" id="CLU_090381_2_1_1"/>
<gene>
    <name evidence="7" type="ORF">PTRG_08752</name>
</gene>
<dbReference type="InterPro" id="IPR037685">
    <property type="entry name" value="RBP11"/>
</dbReference>
<dbReference type="InterPro" id="IPR009025">
    <property type="entry name" value="RBP11-like_dimer"/>
</dbReference>
<dbReference type="SUPFAM" id="SSF55257">
    <property type="entry name" value="RBP11-like subunits of RNA polymerase"/>
    <property type="match status" value="1"/>
</dbReference>
<evidence type="ECO:0000256" key="4">
    <source>
        <dbReference type="ARBA" id="ARBA00023242"/>
    </source>
</evidence>
<dbReference type="EMBL" id="DS231624">
    <property type="protein sequence ID" value="EDU41803.1"/>
    <property type="molecule type" value="Genomic_DNA"/>
</dbReference>
<accession>B2WFP6</accession>
<proteinExistence type="inferred from homology"/>
<evidence type="ECO:0000313" key="8">
    <source>
        <dbReference type="Proteomes" id="UP000001471"/>
    </source>
</evidence>
<dbReference type="AlphaFoldDB" id="B2WFP6"/>
<dbReference type="PANTHER" id="PTHR13946:SF16">
    <property type="entry name" value="DNA-DIRECTED RNA POLYMERASE II SUBUNIT RPB11"/>
    <property type="match status" value="1"/>
</dbReference>
<dbReference type="Proteomes" id="UP000001471">
    <property type="component" value="Unassembled WGS sequence"/>
</dbReference>
<dbReference type="GO" id="GO:0006366">
    <property type="term" value="P:transcription by RNA polymerase II"/>
    <property type="evidence" value="ECO:0007669"/>
    <property type="project" value="InterPro"/>
</dbReference>
<keyword evidence="2" id="KW-0240">DNA-directed RNA polymerase</keyword>
<evidence type="ECO:0000256" key="1">
    <source>
        <dbReference type="ARBA" id="ARBA00004123"/>
    </source>
</evidence>
<dbReference type="CDD" id="cd06926">
    <property type="entry name" value="RNAP_II_RPB11"/>
    <property type="match status" value="1"/>
</dbReference>
<keyword evidence="3" id="KW-0804">Transcription</keyword>
<dbReference type="eggNOG" id="KOG4392">
    <property type="taxonomic scope" value="Eukaryota"/>
</dbReference>
<dbReference type="OMA" id="ECRFELF"/>
<dbReference type="GO" id="GO:0005665">
    <property type="term" value="C:RNA polymerase II, core complex"/>
    <property type="evidence" value="ECO:0007669"/>
    <property type="project" value="InterPro"/>
</dbReference>
<dbReference type="InParanoid" id="B2WFP6"/>
<comment type="subcellular location">
    <subcellularLocation>
        <location evidence="1">Nucleus</location>
    </subcellularLocation>
</comment>
<dbReference type="Pfam" id="PF13656">
    <property type="entry name" value="RNA_pol_L_2"/>
    <property type="match status" value="1"/>
</dbReference>
<sequence length="183" mass="20738">MNAPDSAHGWCLPAWYTYLCECEVTKPDLCANHKSDTAIPSCRSLLKTGQLVEHNANSGLRDNKKDNRRVSHKADMGPANRFELFLLDEGQQKVEEKAETRVPNTAVFTFNKEDHTLGNLLSARLQKNPAILFAAYKEAVIRTCTEVITELSKLNDSFQTEWLGKRIVSEGEAERLQREQNNF</sequence>
<keyword evidence="4" id="KW-0539">Nucleus</keyword>
<evidence type="ECO:0000256" key="2">
    <source>
        <dbReference type="ARBA" id="ARBA00022478"/>
    </source>
</evidence>
<dbReference type="GO" id="GO:0003899">
    <property type="term" value="F:DNA-directed RNA polymerase activity"/>
    <property type="evidence" value="ECO:0007669"/>
    <property type="project" value="InterPro"/>
</dbReference>
<evidence type="ECO:0000259" key="6">
    <source>
        <dbReference type="Pfam" id="PF13656"/>
    </source>
</evidence>
<evidence type="ECO:0000256" key="3">
    <source>
        <dbReference type="ARBA" id="ARBA00023163"/>
    </source>
</evidence>
<dbReference type="Gene3D" id="3.30.1360.10">
    <property type="entry name" value="RNA polymerase, RBP11-like subunit"/>
    <property type="match status" value="1"/>
</dbReference>
<evidence type="ECO:0000256" key="5">
    <source>
        <dbReference type="ARBA" id="ARBA00025751"/>
    </source>
</evidence>
<dbReference type="GO" id="GO:0046983">
    <property type="term" value="F:protein dimerization activity"/>
    <property type="evidence" value="ECO:0007669"/>
    <property type="project" value="InterPro"/>
</dbReference>
<name>B2WFP6_PYRTR</name>
<evidence type="ECO:0000313" key="7">
    <source>
        <dbReference type="EMBL" id="EDU41803.1"/>
    </source>
</evidence>
<comment type="similarity">
    <text evidence="5">Belongs to the archaeal Rpo11/eukaryotic RPB11/RPC19 RNA polymerase subunit family.</text>
</comment>
<protein>
    <submittedName>
        <fullName evidence="7">RNA polymerase II subunit</fullName>
    </submittedName>
</protein>
<dbReference type="STRING" id="426418.B2WFP6"/>
<feature type="domain" description="DNA-directed RNA polymerase RBP11-like dimerisation" evidence="6">
    <location>
        <begin position="106"/>
        <end position="137"/>
    </location>
</feature>